<keyword evidence="4" id="KW-0150">Chloroplast</keyword>
<dbReference type="PANTHER" id="PTHR46132:SF1">
    <property type="entry name" value="DIGALACTOSYLDIACYLGLYCEROL SYNTHASE 2, CHLOROPLASTIC"/>
    <property type="match status" value="1"/>
</dbReference>
<dbReference type="GO" id="GO:0046481">
    <property type="term" value="F:digalactosyldiacylglycerol synthase activity"/>
    <property type="evidence" value="ECO:0007669"/>
    <property type="project" value="InterPro"/>
</dbReference>
<evidence type="ECO:0000256" key="7">
    <source>
        <dbReference type="ARBA" id="ARBA00023136"/>
    </source>
</evidence>
<evidence type="ECO:0000313" key="10">
    <source>
        <dbReference type="Proteomes" id="UP000198406"/>
    </source>
</evidence>
<reference evidence="9 10" key="1">
    <citation type="journal article" date="2015" name="Plant Cell">
        <title>Oil accumulation by the oleaginous diatom Fistulifera solaris as revealed by the genome and transcriptome.</title>
        <authorList>
            <person name="Tanaka T."/>
            <person name="Maeda Y."/>
            <person name="Veluchamy A."/>
            <person name="Tanaka M."/>
            <person name="Abida H."/>
            <person name="Marechal E."/>
            <person name="Bowler C."/>
            <person name="Muto M."/>
            <person name="Sunaga Y."/>
            <person name="Tanaka M."/>
            <person name="Yoshino T."/>
            <person name="Taniguchi T."/>
            <person name="Fukuda Y."/>
            <person name="Nemoto M."/>
            <person name="Matsumoto M."/>
            <person name="Wong P.S."/>
            <person name="Aburatani S."/>
            <person name="Fujibuchi W."/>
        </authorList>
    </citation>
    <scope>NUCLEOTIDE SEQUENCE [LARGE SCALE GENOMIC DNA]</scope>
    <source>
        <strain evidence="9 10">JPCC DA0580</strain>
    </source>
</reference>
<proteinExistence type="inferred from homology"/>
<evidence type="ECO:0000256" key="1">
    <source>
        <dbReference type="ARBA" id="ARBA00004229"/>
    </source>
</evidence>
<dbReference type="CDD" id="cd01635">
    <property type="entry name" value="Glycosyltransferase_GTB-type"/>
    <property type="match status" value="1"/>
</dbReference>
<sequence>MITTRTPKNRLSITTDDHASYAEKNTDETFSPLAKISSWLSFSSFSTEAGHWSRASFSDEFTDEELLMSETIPTAISNLRDSSRPIWIVTTAALPWFTGTAVNPLLRAAYLLKHRQEEKRVGSISQAGPVHLVIPWLESSDDRAALYGDDWRHATPETQTDYIRDWIDSSAHLPSIAHELNIHYYPARYHAALSSIFAMGDIFELLESKAESCDSNSQKKRAVCILEEPEHLNYFRAPSSSCSYDSFYTIGIVHTNYKYYAEQHVTGLFSAPIVEAVSAGLVCAYCDQVIKLSDVLQEYAKHKEVVCNVHGIRNEFLECAPPDGNRIYFLGKLLWAKGLDQLLYLEECYKHSKGEYFPMDIFGSGPEGDEIETAYKGTRNALLSSLSTSSGSISTMTDNSEFRTSGAPKSCNNSETKDSAKMPTYWASLQRRRLLGCPLPVQFLGRTDHASIGTEYKIFVNPSISEVLCTTTAEALAMGKFVILPEHPSNEFFKSFPNALFYSNAAEFVQQLSKARSTEPEPLSQNLRHLLSWEAATERLFESAAVSEREASRRERLFEKEDRKLAMIHYKLGKGRSGDVIRKFLGGGPVANQVQYQMERQVSVTSMA</sequence>
<accession>A0A1Z5JQM5</accession>
<evidence type="ECO:0000256" key="3">
    <source>
        <dbReference type="ARBA" id="ARBA00009481"/>
    </source>
</evidence>
<keyword evidence="6" id="KW-0808">Transferase</keyword>
<evidence type="ECO:0000256" key="6">
    <source>
        <dbReference type="ARBA" id="ARBA00022679"/>
    </source>
</evidence>
<evidence type="ECO:0000256" key="4">
    <source>
        <dbReference type="ARBA" id="ARBA00022528"/>
    </source>
</evidence>
<gene>
    <name evidence="9" type="ORF">FisN_20Hh256</name>
</gene>
<dbReference type="OrthoDB" id="44480at2759"/>
<comment type="subcellular location">
    <subcellularLocation>
        <location evidence="2">Membrane</location>
    </subcellularLocation>
    <subcellularLocation>
        <location evidence="1">Plastid</location>
        <location evidence="1">Chloroplast</location>
    </subcellularLocation>
</comment>
<evidence type="ECO:0008006" key="11">
    <source>
        <dbReference type="Google" id="ProtNLM"/>
    </source>
</evidence>
<dbReference type="Gene3D" id="3.40.50.2000">
    <property type="entry name" value="Glycogen Phosphorylase B"/>
    <property type="match status" value="1"/>
</dbReference>
<dbReference type="Proteomes" id="UP000198406">
    <property type="component" value="Unassembled WGS sequence"/>
</dbReference>
<dbReference type="GO" id="GO:0009507">
    <property type="term" value="C:chloroplast"/>
    <property type="evidence" value="ECO:0007669"/>
    <property type="project" value="UniProtKB-SubCell"/>
</dbReference>
<keyword evidence="5" id="KW-0934">Plastid</keyword>
<evidence type="ECO:0000313" key="9">
    <source>
        <dbReference type="EMBL" id="GAX16068.1"/>
    </source>
</evidence>
<dbReference type="EMBL" id="BDSP01000101">
    <property type="protein sequence ID" value="GAX16068.1"/>
    <property type="molecule type" value="Genomic_DNA"/>
</dbReference>
<comment type="caution">
    <text evidence="9">The sequence shown here is derived from an EMBL/GenBank/DDBJ whole genome shotgun (WGS) entry which is preliminary data.</text>
</comment>
<dbReference type="GO" id="GO:0016020">
    <property type="term" value="C:membrane"/>
    <property type="evidence" value="ECO:0007669"/>
    <property type="project" value="UniProtKB-SubCell"/>
</dbReference>
<name>A0A1Z5JQM5_FISSO</name>
<dbReference type="PANTHER" id="PTHR46132">
    <property type="entry name" value="DIGALACTOSYLDIACYLGLYCEROL SYNTHASE 2, CHLOROPLASTIC"/>
    <property type="match status" value="1"/>
</dbReference>
<feature type="region of interest" description="Disordered" evidence="8">
    <location>
        <begin position="394"/>
        <end position="416"/>
    </location>
</feature>
<protein>
    <recommendedName>
        <fullName evidence="11">Digalactosyldiacylglycerol synthase</fullName>
    </recommendedName>
</protein>
<dbReference type="InterPro" id="IPR044525">
    <property type="entry name" value="DGDG1/2"/>
</dbReference>
<comment type="similarity">
    <text evidence="3">Belongs to the glycosyltransferase group 1 family. Glycosyltransferase 4 subfamily.</text>
</comment>
<dbReference type="InParanoid" id="A0A1Z5JQM5"/>
<keyword evidence="7" id="KW-0472">Membrane</keyword>
<organism evidence="9 10">
    <name type="scientific">Fistulifera solaris</name>
    <name type="common">Oleaginous diatom</name>
    <dbReference type="NCBI Taxonomy" id="1519565"/>
    <lineage>
        <taxon>Eukaryota</taxon>
        <taxon>Sar</taxon>
        <taxon>Stramenopiles</taxon>
        <taxon>Ochrophyta</taxon>
        <taxon>Bacillariophyta</taxon>
        <taxon>Bacillariophyceae</taxon>
        <taxon>Bacillariophycidae</taxon>
        <taxon>Naviculales</taxon>
        <taxon>Naviculaceae</taxon>
        <taxon>Fistulifera</taxon>
    </lineage>
</organism>
<evidence type="ECO:0000256" key="5">
    <source>
        <dbReference type="ARBA" id="ARBA00022640"/>
    </source>
</evidence>
<evidence type="ECO:0000256" key="8">
    <source>
        <dbReference type="SAM" id="MobiDB-lite"/>
    </source>
</evidence>
<dbReference type="AlphaFoldDB" id="A0A1Z5JQM5"/>
<evidence type="ECO:0000256" key="2">
    <source>
        <dbReference type="ARBA" id="ARBA00004370"/>
    </source>
</evidence>
<keyword evidence="10" id="KW-1185">Reference proteome</keyword>